<sequence length="90" mass="10266">MAEIIKTDGTRHTTVPANGEYFTLEEMQAAVGGLVEIIELDDKQSMILNEEGKMLDLEYNEVADDIFHRHFSTFDYIVGDVLLCENELIR</sequence>
<comment type="caution">
    <text evidence="2">The sequence shown here is derived from an EMBL/GenBank/DDBJ whole genome shotgun (WGS) entry which is preliminary data.</text>
</comment>
<evidence type="ECO:0000313" key="2">
    <source>
        <dbReference type="EMBL" id="KAB4241580.1"/>
    </source>
</evidence>
<dbReference type="EMBL" id="WCTM01000007">
    <property type="protein sequence ID" value="KAB4241580.1"/>
    <property type="molecule type" value="Genomic_DNA"/>
</dbReference>
<dbReference type="RefSeq" id="WP_130081126.1">
    <property type="nucleotide sequence ID" value="NZ_RCXX01000007.1"/>
</dbReference>
<evidence type="ECO:0000259" key="1">
    <source>
        <dbReference type="Pfam" id="PF12957"/>
    </source>
</evidence>
<organism evidence="2 3">
    <name type="scientific">Bacteroides uniformis</name>
    <dbReference type="NCBI Taxonomy" id="820"/>
    <lineage>
        <taxon>Bacteria</taxon>
        <taxon>Pseudomonadati</taxon>
        <taxon>Bacteroidota</taxon>
        <taxon>Bacteroidia</taxon>
        <taxon>Bacteroidales</taxon>
        <taxon>Bacteroidaceae</taxon>
        <taxon>Bacteroides</taxon>
    </lineage>
</organism>
<accession>A0A4Q5E8L3</accession>
<dbReference type="Pfam" id="PF12957">
    <property type="entry name" value="DUF3846"/>
    <property type="match status" value="1"/>
</dbReference>
<dbReference type="Proteomes" id="UP000431575">
    <property type="component" value="Unassembled WGS sequence"/>
</dbReference>
<gene>
    <name evidence="2" type="ORF">GAP41_12575</name>
</gene>
<evidence type="ECO:0000313" key="3">
    <source>
        <dbReference type="Proteomes" id="UP000431575"/>
    </source>
</evidence>
<dbReference type="InterPro" id="IPR024559">
    <property type="entry name" value="DUF3846"/>
</dbReference>
<dbReference type="AlphaFoldDB" id="A0A4Q5E8L3"/>
<feature type="domain" description="DUF3846" evidence="1">
    <location>
        <begin position="20"/>
        <end position="85"/>
    </location>
</feature>
<reference evidence="2 3" key="1">
    <citation type="journal article" date="2019" name="Nat. Med.">
        <title>A library of human gut bacterial isolates paired with longitudinal multiomics data enables mechanistic microbiome research.</title>
        <authorList>
            <person name="Poyet M."/>
            <person name="Groussin M."/>
            <person name="Gibbons S.M."/>
            <person name="Avila-Pacheco J."/>
            <person name="Jiang X."/>
            <person name="Kearney S.M."/>
            <person name="Perrotta A.R."/>
            <person name="Berdy B."/>
            <person name="Zhao S."/>
            <person name="Lieberman T.D."/>
            <person name="Swanson P.K."/>
            <person name="Smith M."/>
            <person name="Roesemann S."/>
            <person name="Alexander J.E."/>
            <person name="Rich S.A."/>
            <person name="Livny J."/>
            <person name="Vlamakis H."/>
            <person name="Clish C."/>
            <person name="Bullock K."/>
            <person name="Deik A."/>
            <person name="Scott J."/>
            <person name="Pierce K.A."/>
            <person name="Xavier R.J."/>
            <person name="Alm E.J."/>
        </authorList>
    </citation>
    <scope>NUCLEOTIDE SEQUENCE [LARGE SCALE GENOMIC DNA]</scope>
    <source>
        <strain evidence="2 3">BIOML-A6</strain>
    </source>
</reference>
<name>A0A4Q5E8L3_BACUN</name>
<proteinExistence type="predicted"/>
<protein>
    <submittedName>
        <fullName evidence="2">DUF3846 domain-containing protein</fullName>
    </submittedName>
</protein>